<evidence type="ECO:0000313" key="1">
    <source>
        <dbReference type="EMBL" id="VAW44218.1"/>
    </source>
</evidence>
<dbReference type="SUPFAM" id="SSF53335">
    <property type="entry name" value="S-adenosyl-L-methionine-dependent methyltransferases"/>
    <property type="match status" value="1"/>
</dbReference>
<dbReference type="Gene3D" id="3.40.50.150">
    <property type="entry name" value="Vaccinia Virus protein VP39"/>
    <property type="match status" value="1"/>
</dbReference>
<dbReference type="NCBIfam" id="TIGR03587">
    <property type="entry name" value="Pse_Me-ase"/>
    <property type="match status" value="1"/>
</dbReference>
<dbReference type="AlphaFoldDB" id="A0A3B0VKR6"/>
<dbReference type="InterPro" id="IPR020027">
    <property type="entry name" value="Pseudamin_synth-assoc_MeTrfase"/>
</dbReference>
<accession>A0A3B0VKR6</accession>
<name>A0A3B0VKR6_9ZZZZ</name>
<dbReference type="InterPro" id="IPR029063">
    <property type="entry name" value="SAM-dependent_MTases_sf"/>
</dbReference>
<proteinExistence type="predicted"/>
<protein>
    <recommendedName>
        <fullName evidence="2">Pseudaminic acid biosynthesis-associated methylase</fullName>
    </recommendedName>
</protein>
<reference evidence="1" key="1">
    <citation type="submission" date="2018-06" db="EMBL/GenBank/DDBJ databases">
        <authorList>
            <person name="Zhirakovskaya E."/>
        </authorList>
    </citation>
    <scope>NUCLEOTIDE SEQUENCE</scope>
</reference>
<gene>
    <name evidence="1" type="ORF">MNBD_GAMMA04-233</name>
</gene>
<evidence type="ECO:0008006" key="2">
    <source>
        <dbReference type="Google" id="ProtNLM"/>
    </source>
</evidence>
<dbReference type="EMBL" id="UOFB01000027">
    <property type="protein sequence ID" value="VAW44218.1"/>
    <property type="molecule type" value="Genomic_DNA"/>
</dbReference>
<organism evidence="1">
    <name type="scientific">hydrothermal vent metagenome</name>
    <dbReference type="NCBI Taxonomy" id="652676"/>
    <lineage>
        <taxon>unclassified sequences</taxon>
        <taxon>metagenomes</taxon>
        <taxon>ecological metagenomes</taxon>
    </lineage>
</organism>
<sequence length="208" mass="23735">MSYKTEQESFWAGEFGDAYSQRNNSEQLLTSKTALFATILRTTGALKSVVELGANIGLNLKSLHHLDPDIELSAVEINTYAKVQLESWGKCKAIFHQSALDFKATELYDLAMILGVLIHIHPDELPTMYQNLYESSGRWILIAESYNPTPVEVPYRGNDGKYFKRDFAGEMMAMYPDLTLVDYGFVYRGDPQFPLDDVTWFLMEKNQH</sequence>